<dbReference type="Proteomes" id="UP001295740">
    <property type="component" value="Unassembled WGS sequence"/>
</dbReference>
<keyword evidence="4 6" id="KW-1133">Transmembrane helix</keyword>
<evidence type="ECO:0000256" key="1">
    <source>
        <dbReference type="ARBA" id="ARBA00004127"/>
    </source>
</evidence>
<dbReference type="PANTHER" id="PTHR23519:SF5">
    <property type="entry name" value="AUTOPHAGY-RELATED PROTEIN"/>
    <property type="match status" value="1"/>
</dbReference>
<keyword evidence="9" id="KW-1185">Reference proteome</keyword>
<keyword evidence="6" id="KW-0926">Vacuole</keyword>
<comment type="similarity">
    <text evidence="6">Belongs to the ATG22 family.</text>
</comment>
<evidence type="ECO:0000313" key="9">
    <source>
        <dbReference type="Proteomes" id="UP001295740"/>
    </source>
</evidence>
<keyword evidence="3 6" id="KW-0812">Transmembrane</keyword>
<dbReference type="EMBL" id="CAUWAG010000018">
    <property type="protein sequence ID" value="CAJ2511882.1"/>
    <property type="molecule type" value="Genomic_DNA"/>
</dbReference>
<sequence length="138" mass="14947">MSSVPAPAIVVQPEAQEPHDAFAKNQDSEQASVDTRPEPLLSERGIVAPIMASNQVPETTKWEIWSYYCYYIGANGLALFNFGPTAFQNLLAQAAPEDTGLLRFGGQDRNINSIVLLANGISFAIQAALFVVIGAWHV</sequence>
<keyword evidence="5 6" id="KW-0472">Membrane</keyword>
<evidence type="ECO:0000256" key="5">
    <source>
        <dbReference type="ARBA" id="ARBA00023136"/>
    </source>
</evidence>
<feature type="region of interest" description="Disordered" evidence="7">
    <location>
        <begin position="1"/>
        <end position="37"/>
    </location>
</feature>
<name>A0AAI8YLQ0_9PEZI</name>
<dbReference type="GO" id="GO:0006865">
    <property type="term" value="P:amino acid transport"/>
    <property type="evidence" value="ECO:0007669"/>
    <property type="project" value="UniProtKB-KW"/>
</dbReference>
<dbReference type="GO" id="GO:0005774">
    <property type="term" value="C:vacuolar membrane"/>
    <property type="evidence" value="ECO:0007669"/>
    <property type="project" value="UniProtKB-SubCell"/>
</dbReference>
<keyword evidence="6" id="KW-0029">Amino-acid transport</keyword>
<dbReference type="GO" id="GO:0012505">
    <property type="term" value="C:endomembrane system"/>
    <property type="evidence" value="ECO:0007669"/>
    <property type="project" value="UniProtKB-SubCell"/>
</dbReference>
<dbReference type="InterPro" id="IPR024671">
    <property type="entry name" value="Atg22-like"/>
</dbReference>
<proteinExistence type="inferred from homology"/>
<comment type="function">
    <text evidence="6">Vacuolar effluxer which mediate the efflux of amino acids resulting from autophagic degradation. The release of autophagic amino acids allows the maintenance of protein synthesis and viability during nitrogen starvation.</text>
</comment>
<accession>A0AAI8YLQ0</accession>
<evidence type="ECO:0000256" key="7">
    <source>
        <dbReference type="SAM" id="MobiDB-lite"/>
    </source>
</evidence>
<dbReference type="AlphaFoldDB" id="A0AAI8YLQ0"/>
<protein>
    <recommendedName>
        <fullName evidence="6">Autophagy-related protein</fullName>
    </recommendedName>
</protein>
<feature type="transmembrane region" description="Helical" evidence="6">
    <location>
        <begin position="114"/>
        <end position="136"/>
    </location>
</feature>
<organism evidence="8 9">
    <name type="scientific">Anthostomella pinea</name>
    <dbReference type="NCBI Taxonomy" id="933095"/>
    <lineage>
        <taxon>Eukaryota</taxon>
        <taxon>Fungi</taxon>
        <taxon>Dikarya</taxon>
        <taxon>Ascomycota</taxon>
        <taxon>Pezizomycotina</taxon>
        <taxon>Sordariomycetes</taxon>
        <taxon>Xylariomycetidae</taxon>
        <taxon>Xylariales</taxon>
        <taxon>Xylariaceae</taxon>
        <taxon>Anthostomella</taxon>
    </lineage>
</organism>
<evidence type="ECO:0000256" key="4">
    <source>
        <dbReference type="ARBA" id="ARBA00022989"/>
    </source>
</evidence>
<reference evidence="8" key="1">
    <citation type="submission" date="2023-10" db="EMBL/GenBank/DDBJ databases">
        <authorList>
            <person name="Hackl T."/>
        </authorList>
    </citation>
    <scope>NUCLEOTIDE SEQUENCE</scope>
</reference>
<evidence type="ECO:0000256" key="6">
    <source>
        <dbReference type="RuleBase" id="RU363073"/>
    </source>
</evidence>
<comment type="subcellular location">
    <subcellularLocation>
        <location evidence="1">Endomembrane system</location>
        <topology evidence="1">Multi-pass membrane protein</topology>
    </subcellularLocation>
    <subcellularLocation>
        <location evidence="6">Vacuole membrane</location>
        <topology evidence="6">Multi-pass membrane protein</topology>
    </subcellularLocation>
</comment>
<evidence type="ECO:0000313" key="8">
    <source>
        <dbReference type="EMBL" id="CAJ2511882.1"/>
    </source>
</evidence>
<comment type="caution">
    <text evidence="6">Lacks conserved residue(s) required for the propagation of feature annotation.</text>
</comment>
<comment type="caution">
    <text evidence="8">The sequence shown here is derived from an EMBL/GenBank/DDBJ whole genome shotgun (WGS) entry which is preliminary data.</text>
</comment>
<gene>
    <name evidence="8" type="ORF">KHLLAP_LOCUS12350</name>
</gene>
<keyword evidence="6" id="KW-0072">Autophagy</keyword>
<keyword evidence="2 6" id="KW-0813">Transport</keyword>
<evidence type="ECO:0000256" key="3">
    <source>
        <dbReference type="ARBA" id="ARBA00022692"/>
    </source>
</evidence>
<evidence type="ECO:0000256" key="2">
    <source>
        <dbReference type="ARBA" id="ARBA00022448"/>
    </source>
</evidence>
<dbReference type="PANTHER" id="PTHR23519">
    <property type="entry name" value="AUTOPHAGY-RELATED PROTEIN 22"/>
    <property type="match status" value="1"/>
</dbReference>
<dbReference type="InterPro" id="IPR050495">
    <property type="entry name" value="ATG22/LtaA_families"/>
</dbReference>
<dbReference type="Pfam" id="PF11700">
    <property type="entry name" value="ATG22"/>
    <property type="match status" value="1"/>
</dbReference>
<dbReference type="GO" id="GO:0006914">
    <property type="term" value="P:autophagy"/>
    <property type="evidence" value="ECO:0007669"/>
    <property type="project" value="UniProtKB-KW"/>
</dbReference>